<protein>
    <recommendedName>
        <fullName evidence="6">Pentacotripeptide-repeat region of PRORP domain-containing protein</fullName>
    </recommendedName>
</protein>
<keyword evidence="2" id="KW-0677">Repeat</keyword>
<evidence type="ECO:0000256" key="2">
    <source>
        <dbReference type="ARBA" id="ARBA00022737"/>
    </source>
</evidence>
<comment type="similarity">
    <text evidence="1">Belongs to the PPR family. P subfamily.</text>
</comment>
<dbReference type="PANTHER" id="PTHR47447">
    <property type="entry name" value="OS03G0856100 PROTEIN"/>
    <property type="match status" value="1"/>
</dbReference>
<name>A0A5N6PDY5_9ASTR</name>
<evidence type="ECO:0000313" key="5">
    <source>
        <dbReference type="Proteomes" id="UP000326396"/>
    </source>
</evidence>
<evidence type="ECO:0000313" key="4">
    <source>
        <dbReference type="EMBL" id="KAD6120360.1"/>
    </source>
</evidence>
<feature type="repeat" description="PPR" evidence="3">
    <location>
        <begin position="305"/>
        <end position="339"/>
    </location>
</feature>
<proteinExistence type="inferred from homology"/>
<accession>A0A5N6PDY5</accession>
<organism evidence="4 5">
    <name type="scientific">Mikania micrantha</name>
    <name type="common">bitter vine</name>
    <dbReference type="NCBI Taxonomy" id="192012"/>
    <lineage>
        <taxon>Eukaryota</taxon>
        <taxon>Viridiplantae</taxon>
        <taxon>Streptophyta</taxon>
        <taxon>Embryophyta</taxon>
        <taxon>Tracheophyta</taxon>
        <taxon>Spermatophyta</taxon>
        <taxon>Magnoliopsida</taxon>
        <taxon>eudicotyledons</taxon>
        <taxon>Gunneridae</taxon>
        <taxon>Pentapetalae</taxon>
        <taxon>asterids</taxon>
        <taxon>campanulids</taxon>
        <taxon>Asterales</taxon>
        <taxon>Asteraceae</taxon>
        <taxon>Asteroideae</taxon>
        <taxon>Heliantheae alliance</taxon>
        <taxon>Eupatorieae</taxon>
        <taxon>Mikania</taxon>
    </lineage>
</organism>
<dbReference type="Pfam" id="PF13041">
    <property type="entry name" value="PPR_2"/>
    <property type="match status" value="1"/>
</dbReference>
<feature type="repeat" description="PPR" evidence="3">
    <location>
        <begin position="105"/>
        <end position="139"/>
    </location>
</feature>
<evidence type="ECO:0000256" key="3">
    <source>
        <dbReference type="PROSITE-ProRule" id="PRU00708"/>
    </source>
</evidence>
<keyword evidence="5" id="KW-1185">Reference proteome</keyword>
<dbReference type="InterPro" id="IPR011990">
    <property type="entry name" value="TPR-like_helical_dom_sf"/>
</dbReference>
<dbReference type="AlphaFoldDB" id="A0A5N6PDY5"/>
<dbReference type="OrthoDB" id="185373at2759"/>
<dbReference type="PANTHER" id="PTHR47447:SF28">
    <property type="entry name" value="PENTACOTRIPEPTIDE-REPEAT REGION OF PRORP DOMAIN-CONTAINING PROTEIN"/>
    <property type="match status" value="1"/>
</dbReference>
<evidence type="ECO:0000256" key="1">
    <source>
        <dbReference type="ARBA" id="ARBA00007626"/>
    </source>
</evidence>
<dbReference type="Pfam" id="PF12854">
    <property type="entry name" value="PPR_1"/>
    <property type="match status" value="1"/>
</dbReference>
<dbReference type="InterPro" id="IPR002885">
    <property type="entry name" value="PPR_rpt"/>
</dbReference>
<comment type="caution">
    <text evidence="4">The sequence shown here is derived from an EMBL/GenBank/DDBJ whole genome shotgun (WGS) entry which is preliminary data.</text>
</comment>
<dbReference type="EMBL" id="SZYD01000005">
    <property type="protein sequence ID" value="KAD6120360.1"/>
    <property type="molecule type" value="Genomic_DNA"/>
</dbReference>
<dbReference type="PROSITE" id="PS51375">
    <property type="entry name" value="PPR"/>
    <property type="match status" value="5"/>
</dbReference>
<feature type="repeat" description="PPR" evidence="3">
    <location>
        <begin position="203"/>
        <end position="237"/>
    </location>
</feature>
<feature type="repeat" description="PPR" evidence="3">
    <location>
        <begin position="238"/>
        <end position="272"/>
    </location>
</feature>
<dbReference type="NCBIfam" id="TIGR00756">
    <property type="entry name" value="PPR"/>
    <property type="match status" value="5"/>
</dbReference>
<dbReference type="Gene3D" id="1.25.40.10">
    <property type="entry name" value="Tetratricopeptide repeat domain"/>
    <property type="match status" value="4"/>
</dbReference>
<reference evidence="4 5" key="1">
    <citation type="submission" date="2019-05" db="EMBL/GenBank/DDBJ databases">
        <title>Mikania micrantha, genome provides insights into the molecular mechanism of rapid growth.</title>
        <authorList>
            <person name="Liu B."/>
        </authorList>
    </citation>
    <scope>NUCLEOTIDE SEQUENCE [LARGE SCALE GENOMIC DNA]</scope>
    <source>
        <strain evidence="4">NLD-2019</strain>
        <tissue evidence="4">Leaf</tissue>
    </source>
</reference>
<dbReference type="Proteomes" id="UP000326396">
    <property type="component" value="Linkage Group LG13"/>
</dbReference>
<gene>
    <name evidence="4" type="ORF">E3N88_11631</name>
</gene>
<sequence>MNNPNEERHVLDQLSVLLPIRHQKRTSELNQNQDVLLSPEDTLRGIFIHKLNGTNAVKRALTAAAVDLEVNSDLLAKVLNRGNLDGASMVMLFEWAVEHHKLLQDVSTYNLLLKALGRRKFFDFMMNVLSVMRAQGLNPNNQTLFIVMDSFVKAKRVSKALRILEEFGSVDCLKVMLRCLCQRSQVAAASALLNRMKGKVQYDGETYNIVIRGWSKFGRVNEIQSVLKEMVEDGFDPDSLTFSYLLEGLGRNGLIDDAIKIFDNMTQQKNAAIFNAMIFNFISIGDIDGCLKYYDAMLRNNCEPNIDTYVPIISAFLKARRVADALELFDEMLGRDIMPSVGMITSFIESLSSYGPPHAAMMIYKKAKDAKCTISVSAYKILLMRLSRFGKCGMLLKVWDEMEQSGHVSDVQVYEYIINGLCNNGQLENAMVIMEDCLKKGFCPSRLICAKLNNKLLASKKVEMAYKLFLKVKKNLRNENVQKCWRAKGWHF</sequence>
<evidence type="ECO:0008006" key="6">
    <source>
        <dbReference type="Google" id="ProtNLM"/>
    </source>
</evidence>
<dbReference type="Pfam" id="PF01535">
    <property type="entry name" value="PPR"/>
    <property type="match status" value="3"/>
</dbReference>
<feature type="repeat" description="PPR" evidence="3">
    <location>
        <begin position="410"/>
        <end position="444"/>
    </location>
</feature>